<organism evidence="3">
    <name type="scientific">uncultured Rubrobacteraceae bacterium</name>
    <dbReference type="NCBI Taxonomy" id="349277"/>
    <lineage>
        <taxon>Bacteria</taxon>
        <taxon>Bacillati</taxon>
        <taxon>Actinomycetota</taxon>
        <taxon>Rubrobacteria</taxon>
        <taxon>Rubrobacterales</taxon>
        <taxon>Rubrobacteraceae</taxon>
        <taxon>environmental samples</taxon>
    </lineage>
</organism>
<feature type="region of interest" description="Disordered" evidence="1">
    <location>
        <begin position="1"/>
        <end position="51"/>
    </location>
</feature>
<gene>
    <name evidence="3" type="ORF">AVDCRST_MAG02-184</name>
</gene>
<feature type="compositionally biased region" description="Basic and acidic residues" evidence="1">
    <location>
        <begin position="120"/>
        <end position="135"/>
    </location>
</feature>
<dbReference type="EMBL" id="CADCVH010000001">
    <property type="protein sequence ID" value="CAA9442336.1"/>
    <property type="molecule type" value="Genomic_DNA"/>
</dbReference>
<name>A0A6J4QE72_9ACTN</name>
<feature type="transmembrane region" description="Helical" evidence="2">
    <location>
        <begin position="60"/>
        <end position="81"/>
    </location>
</feature>
<protein>
    <submittedName>
        <fullName evidence="3">Uncharacterized protein</fullName>
    </submittedName>
</protein>
<evidence type="ECO:0000313" key="3">
    <source>
        <dbReference type="EMBL" id="CAA9442336.1"/>
    </source>
</evidence>
<keyword evidence="2" id="KW-1133">Transmembrane helix</keyword>
<feature type="non-terminal residue" evidence="3">
    <location>
        <position position="178"/>
    </location>
</feature>
<accession>A0A6J4QE72</accession>
<feature type="region of interest" description="Disordered" evidence="1">
    <location>
        <begin position="115"/>
        <end position="178"/>
    </location>
</feature>
<evidence type="ECO:0000256" key="2">
    <source>
        <dbReference type="SAM" id="Phobius"/>
    </source>
</evidence>
<evidence type="ECO:0000256" key="1">
    <source>
        <dbReference type="SAM" id="MobiDB-lite"/>
    </source>
</evidence>
<keyword evidence="2" id="KW-0472">Membrane</keyword>
<keyword evidence="2" id="KW-0812">Transmembrane</keyword>
<reference evidence="3" key="1">
    <citation type="submission" date="2020-02" db="EMBL/GenBank/DDBJ databases">
        <authorList>
            <person name="Meier V. D."/>
        </authorList>
    </citation>
    <scope>NUCLEOTIDE SEQUENCE</scope>
    <source>
        <strain evidence="3">AVDCRST_MAG02</strain>
    </source>
</reference>
<sequence>GAETGSRARKAPGGTRPSEFRRGRVLERYRPRRGQHGPDGPAHDLARGPDSRGGRIRRRFVLFHQLLVVCFLFRVGALPGLRVVAPGHRGVVRGGGAEGAPRIERQRARAALRVARTRRDHADRGRDGDLADRGGGRRHAQGPGRQGPPGGEGARGRHLLRSLAGGGLGEAGDRGGAL</sequence>
<proteinExistence type="predicted"/>
<feature type="compositionally biased region" description="Gly residues" evidence="1">
    <location>
        <begin position="144"/>
        <end position="153"/>
    </location>
</feature>
<dbReference type="AlphaFoldDB" id="A0A6J4QE72"/>
<feature type="non-terminal residue" evidence="3">
    <location>
        <position position="1"/>
    </location>
</feature>
<feature type="compositionally biased region" description="Basic and acidic residues" evidence="1">
    <location>
        <begin position="18"/>
        <end position="29"/>
    </location>
</feature>
<feature type="compositionally biased region" description="Basic and acidic residues" evidence="1">
    <location>
        <begin position="41"/>
        <end position="51"/>
    </location>
</feature>
<feature type="compositionally biased region" description="Gly residues" evidence="1">
    <location>
        <begin position="164"/>
        <end position="178"/>
    </location>
</feature>